<reference evidence="3 4" key="1">
    <citation type="journal article" date="2012" name="Stand. Genomic Sci.">
        <title>Complete genome sequencing and analysis of Saprospira grandis str. Lewin, a predatory marine bacterium.</title>
        <authorList>
            <person name="Saw J.H."/>
            <person name="Yuryev A."/>
            <person name="Kanbe M."/>
            <person name="Hou S."/>
            <person name="Young A.G."/>
            <person name="Aizawa S."/>
            <person name="Alam M."/>
        </authorList>
    </citation>
    <scope>NUCLEOTIDE SEQUENCE [LARGE SCALE GENOMIC DNA]</scope>
    <source>
        <strain evidence="3 4">Lewin</strain>
    </source>
</reference>
<dbReference type="EMBL" id="CP002831">
    <property type="protein sequence ID" value="AFC23929.1"/>
    <property type="molecule type" value="Genomic_DNA"/>
</dbReference>
<dbReference type="Gene3D" id="3.20.20.140">
    <property type="entry name" value="Metal-dependent hydrolases"/>
    <property type="match status" value="1"/>
</dbReference>
<dbReference type="STRING" id="984262.SGRA_1194"/>
<evidence type="ECO:0000259" key="2">
    <source>
        <dbReference type="Pfam" id="PF01979"/>
    </source>
</evidence>
<dbReference type="Pfam" id="PF01979">
    <property type="entry name" value="Amidohydro_1"/>
    <property type="match status" value="1"/>
</dbReference>
<dbReference type="RefSeq" id="WP_015691575.1">
    <property type="nucleotide sequence ID" value="NC_016940.1"/>
</dbReference>
<keyword evidence="4" id="KW-1185">Reference proteome</keyword>
<feature type="domain" description="Amidohydrolase-related" evidence="2">
    <location>
        <begin position="50"/>
        <end position="374"/>
    </location>
</feature>
<dbReference type="InterPro" id="IPR032466">
    <property type="entry name" value="Metal_Hydrolase"/>
</dbReference>
<dbReference type="InterPro" id="IPR050287">
    <property type="entry name" value="MTA/SAH_deaminase"/>
</dbReference>
<dbReference type="SUPFAM" id="SSF51338">
    <property type="entry name" value="Composite domain of metallo-dependent hydrolases"/>
    <property type="match status" value="1"/>
</dbReference>
<dbReference type="OrthoDB" id="9807210at2"/>
<dbReference type="InterPro" id="IPR011059">
    <property type="entry name" value="Metal-dep_hydrolase_composite"/>
</dbReference>
<keyword evidence="1" id="KW-0378">Hydrolase</keyword>
<evidence type="ECO:0000256" key="1">
    <source>
        <dbReference type="ARBA" id="ARBA00022801"/>
    </source>
</evidence>
<dbReference type="InterPro" id="IPR006680">
    <property type="entry name" value="Amidohydro-rel"/>
</dbReference>
<gene>
    <name evidence="3" type="ordered locus">SGRA_1194</name>
</gene>
<dbReference type="GO" id="GO:0016810">
    <property type="term" value="F:hydrolase activity, acting on carbon-nitrogen (but not peptide) bonds"/>
    <property type="evidence" value="ECO:0007669"/>
    <property type="project" value="InterPro"/>
</dbReference>
<protein>
    <submittedName>
        <fullName evidence="3">Amidohydrolase</fullName>
    </submittedName>
</protein>
<name>H6L4K5_SAPGL</name>
<accession>H6L4K5</accession>
<dbReference type="eggNOG" id="COG0402">
    <property type="taxonomic scope" value="Bacteria"/>
</dbReference>
<proteinExistence type="predicted"/>
<dbReference type="Proteomes" id="UP000007519">
    <property type="component" value="Chromosome"/>
</dbReference>
<dbReference type="PANTHER" id="PTHR43794:SF11">
    <property type="entry name" value="AMIDOHYDROLASE-RELATED DOMAIN-CONTAINING PROTEIN"/>
    <property type="match status" value="1"/>
</dbReference>
<dbReference type="KEGG" id="sgn:SGRA_1194"/>
<dbReference type="PANTHER" id="PTHR43794">
    <property type="entry name" value="AMINOHYDROLASE SSNA-RELATED"/>
    <property type="match status" value="1"/>
</dbReference>
<dbReference type="AlphaFoldDB" id="H6L4K5"/>
<sequence>MRKISADYIYPISEAPIKEGVLVLDDEGRILEIGQRADYPDEEIEIHEGILVPGFINAHCHLELSHMLGKVETGTGLIDFIKQVVSRRNAPETEIAEAIAWAEDQMIANGIVAVGDITNVPDTFAQKAKGRLRYYSFVECFDFLQTANAEAEFEKYKAVYDALPLAEGSKKVMVPHAPYSVSPQLFERINAANQGEAHTVSIHNQETPPEQELFLTGTGGFVDFYGQFGFSLDQFQPNGRTAIHYALSQMDPEQRTLFVHNTLTSEQDIAFAKSWGKSVYWASCPNANLYIENRLPNYQAFLKKGAKVCLGTDSLTSNWSLSILEEIKTIRRYQSYVPFETLLQWATLNGAEALGFEEELGSFAPGKKPGVNLLSVAPGQNYGDASTAVQKLA</sequence>
<dbReference type="HOGENOM" id="CLU_012358_2_5_10"/>
<organism evidence="3 4">
    <name type="scientific">Saprospira grandis (strain Lewin)</name>
    <dbReference type="NCBI Taxonomy" id="984262"/>
    <lineage>
        <taxon>Bacteria</taxon>
        <taxon>Pseudomonadati</taxon>
        <taxon>Bacteroidota</taxon>
        <taxon>Saprospiria</taxon>
        <taxon>Saprospirales</taxon>
        <taxon>Saprospiraceae</taxon>
        <taxon>Saprospira</taxon>
    </lineage>
</organism>
<dbReference type="SUPFAM" id="SSF51556">
    <property type="entry name" value="Metallo-dependent hydrolases"/>
    <property type="match status" value="1"/>
</dbReference>
<evidence type="ECO:0000313" key="4">
    <source>
        <dbReference type="Proteomes" id="UP000007519"/>
    </source>
</evidence>
<evidence type="ECO:0000313" key="3">
    <source>
        <dbReference type="EMBL" id="AFC23929.1"/>
    </source>
</evidence>